<dbReference type="Proteomes" id="UP000281549">
    <property type="component" value="Unassembled WGS sequence"/>
</dbReference>
<dbReference type="AlphaFoldDB" id="A0A4P9YD85"/>
<name>A0A4P9YD85_ROZAC</name>
<gene>
    <name evidence="1" type="ORF">ROZALSC1DRAFT_25611</name>
</gene>
<organism evidence="1 2">
    <name type="scientific">Rozella allomycis (strain CSF55)</name>
    <dbReference type="NCBI Taxonomy" id="988480"/>
    <lineage>
        <taxon>Eukaryota</taxon>
        <taxon>Fungi</taxon>
        <taxon>Fungi incertae sedis</taxon>
        <taxon>Cryptomycota</taxon>
        <taxon>Cryptomycota incertae sedis</taxon>
        <taxon>Rozella</taxon>
    </lineage>
</organism>
<evidence type="ECO:0000313" key="2">
    <source>
        <dbReference type="Proteomes" id="UP000281549"/>
    </source>
</evidence>
<protein>
    <submittedName>
        <fullName evidence="1">Uncharacterized protein</fullName>
    </submittedName>
</protein>
<feature type="non-terminal residue" evidence="1">
    <location>
        <position position="154"/>
    </location>
</feature>
<accession>A0A4P9YD85</accession>
<sequence>MVTEEFLLKNPMEQDDIRYPQRNGNDLINTFVDDFSSFQLNASFNNDSFSNGEGVVIEDHELSELDHFYEEDVNEPMVDERYLKEAQSNLEDVRLAEEVVILPPETQEHNININFDSKKLLERDEHNFLDGVLTETPKPSKVLPVDDDKFITPT</sequence>
<proteinExistence type="predicted"/>
<reference evidence="2" key="1">
    <citation type="journal article" date="2018" name="Nat. Microbiol.">
        <title>Leveraging single-cell genomics to expand the fungal tree of life.</title>
        <authorList>
            <person name="Ahrendt S.R."/>
            <person name="Quandt C.A."/>
            <person name="Ciobanu D."/>
            <person name="Clum A."/>
            <person name="Salamov A."/>
            <person name="Andreopoulos B."/>
            <person name="Cheng J.F."/>
            <person name="Woyke T."/>
            <person name="Pelin A."/>
            <person name="Henrissat B."/>
            <person name="Reynolds N.K."/>
            <person name="Benny G.L."/>
            <person name="Smith M.E."/>
            <person name="James T.Y."/>
            <person name="Grigoriev I.V."/>
        </authorList>
    </citation>
    <scope>NUCLEOTIDE SEQUENCE [LARGE SCALE GENOMIC DNA]</scope>
    <source>
        <strain evidence="2">CSF55</strain>
    </source>
</reference>
<dbReference type="EMBL" id="ML006916">
    <property type="protein sequence ID" value="RKP16150.1"/>
    <property type="molecule type" value="Genomic_DNA"/>
</dbReference>
<evidence type="ECO:0000313" key="1">
    <source>
        <dbReference type="EMBL" id="RKP16150.1"/>
    </source>
</evidence>